<protein>
    <recommendedName>
        <fullName evidence="5">AP-4 complex subunit epsilon</fullName>
    </recommendedName>
</protein>
<dbReference type="OrthoDB" id="29308at2759"/>
<dbReference type="GeneID" id="111014709"/>
<sequence>MEQLKTIGRELAMGSQGGFGQSKEFLDLIKSIGEARSKAEEERIIVHEMETLKRRLTDPDIPKRKMKEYIIRLVYVEMLGHDASFGYIHAVKMTHDDNLLLKRTGYLAVTLFLNEDHDLIILIVNTIQKDLKSDNYLVVCAALNAVCRLINEETIPAVLPQIVELLGHSKEAVRKKAIMALHRFHQKSPSSVSHLISNFRKRLCDNDPGVMGATLCPLFDLITTDVNSYKDLVVSFVSILKQVAERRLPKSYDYHQMPAPFIQIKLLKILALLGAGDKQASEHMYTVVGDIFKKCDPLSNIGNAVLYQSICCVSSIYPNPKLLEAAADVISRFLKSDSHNLKYMGIDALGRLIKLSPDIAEQHQLAVIDCMEDPDDTLKRKTFELLYTMTKSTNVEVIVNRMIEYMISITDHHYKTYIASRCVKLAEEFAPNNHWFIQTINKVFEHAGDLVNIKVAHDLMRLIAEGFGEDGDTVDSQLRSSAVESYLRIIGNPKLPSAFLQVICWVLGEYGTADGKYSASYIAGKLCDVAEAYSNDESVKAYAVTALMKVYAFEKMSGRKVDILPECQSLIEELSASHSTDLQQRAYELQATIGLEARAVENIMPADASCEDIEIDKDLSFLNNYVQQSLENGAQPYIPESQRSRMEDISTIKSLEQREAVSHGLRFEAYELPRPPVPSSVPPVSSAISAELVPVPEPYHPRETYQSTSDPSVSDDGLSGVKLRLDGVQKKWGRPTYSSSASSATTSTPQKAVNGVSQIDGTSSASSKPRDTYHSKTAEPEISSEKQKLAASLFGGSSKTEKRAPSAAHKATKTHHTAKTTAASAEVAAPKASHQPPPPDLLDLGEPAVTSVAPSIDPFKQLEGLLEENQISSTENSKAVEPNKAPDLMALYSGTTMSGQGSNFVDLLSSNKVDLDLTSGLSKVAAKTGQGETTISNLPQFSKGPNVKASLEKDAVARQMGVNPSSQNPNLFKDLLG</sequence>
<comment type="subcellular location">
    <subcellularLocation>
        <location evidence="1">Endomembrane system</location>
    </subcellularLocation>
</comment>
<dbReference type="GO" id="GO:0016192">
    <property type="term" value="P:vesicle-mediated transport"/>
    <property type="evidence" value="ECO:0007669"/>
    <property type="project" value="UniProtKB-UniRule"/>
</dbReference>
<proteinExistence type="inferred from homology"/>
<evidence type="ECO:0000256" key="3">
    <source>
        <dbReference type="ARBA" id="ARBA00022927"/>
    </source>
</evidence>
<dbReference type="InterPro" id="IPR011989">
    <property type="entry name" value="ARM-like"/>
</dbReference>
<keyword evidence="8" id="KW-1185">Reference proteome</keyword>
<keyword evidence="5" id="KW-0333">Golgi apparatus</keyword>
<feature type="region of interest" description="Disordered" evidence="6">
    <location>
        <begin position="697"/>
        <end position="719"/>
    </location>
</feature>
<keyword evidence="4 5" id="KW-0472">Membrane</keyword>
<dbReference type="RefSeq" id="XP_022145241.1">
    <property type="nucleotide sequence ID" value="XM_022289549.1"/>
</dbReference>
<feature type="compositionally biased region" description="Basic and acidic residues" evidence="6">
    <location>
        <begin position="768"/>
        <end position="788"/>
    </location>
</feature>
<evidence type="ECO:0000256" key="1">
    <source>
        <dbReference type="ARBA" id="ARBA00004308"/>
    </source>
</evidence>
<accession>A0A6J1CVS5</accession>
<evidence type="ECO:0000256" key="4">
    <source>
        <dbReference type="ARBA" id="ARBA00023136"/>
    </source>
</evidence>
<dbReference type="Proteomes" id="UP000504603">
    <property type="component" value="Unplaced"/>
</dbReference>
<evidence type="ECO:0000256" key="6">
    <source>
        <dbReference type="SAM" id="MobiDB-lite"/>
    </source>
</evidence>
<organism evidence="8 9">
    <name type="scientific">Momordica charantia</name>
    <name type="common">Bitter gourd</name>
    <name type="synonym">Balsam pear</name>
    <dbReference type="NCBI Taxonomy" id="3673"/>
    <lineage>
        <taxon>Eukaryota</taxon>
        <taxon>Viridiplantae</taxon>
        <taxon>Streptophyta</taxon>
        <taxon>Embryophyta</taxon>
        <taxon>Tracheophyta</taxon>
        <taxon>Spermatophyta</taxon>
        <taxon>Magnoliopsida</taxon>
        <taxon>eudicotyledons</taxon>
        <taxon>Gunneridae</taxon>
        <taxon>Pentapetalae</taxon>
        <taxon>rosids</taxon>
        <taxon>fabids</taxon>
        <taxon>Cucurbitales</taxon>
        <taxon>Cucurbitaceae</taxon>
        <taxon>Momordiceae</taxon>
        <taxon>Momordica</taxon>
    </lineage>
</organism>
<gene>
    <name evidence="9" type="primary">LOC111014709</name>
</gene>
<comment type="similarity">
    <text evidence="5">Belongs to the adaptor complexes large subunit family.</text>
</comment>
<keyword evidence="3 5" id="KW-0653">Protein transport</keyword>
<comment type="subunit">
    <text evidence="5">Adaptor protein complex 4 (AP-4) is a heterotetramer composed of two large adaptins, a medium adaptin and a small adaptin.</text>
</comment>
<evidence type="ECO:0000259" key="7">
    <source>
        <dbReference type="Pfam" id="PF01602"/>
    </source>
</evidence>
<evidence type="ECO:0000256" key="2">
    <source>
        <dbReference type="ARBA" id="ARBA00022448"/>
    </source>
</evidence>
<feature type="domain" description="Clathrin/coatomer adaptor adaptin-like N-terminal" evidence="7">
    <location>
        <begin position="47"/>
        <end position="592"/>
    </location>
</feature>
<dbReference type="Gene3D" id="1.25.10.10">
    <property type="entry name" value="Leucine-rich Repeat Variant"/>
    <property type="match status" value="1"/>
</dbReference>
<dbReference type="GO" id="GO:0012505">
    <property type="term" value="C:endomembrane system"/>
    <property type="evidence" value="ECO:0007669"/>
    <property type="project" value="UniProtKB-SubCell"/>
</dbReference>
<dbReference type="PANTHER" id="PTHR22780">
    <property type="entry name" value="ADAPTIN, ALPHA/GAMMA/EPSILON"/>
    <property type="match status" value="1"/>
</dbReference>
<feature type="compositionally biased region" description="Low complexity" evidence="6">
    <location>
        <begin position="738"/>
        <end position="748"/>
    </location>
</feature>
<dbReference type="Pfam" id="PF01602">
    <property type="entry name" value="Adaptin_N"/>
    <property type="match status" value="1"/>
</dbReference>
<dbReference type="InterPro" id="IPR017109">
    <property type="entry name" value="AP4_complex_esu"/>
</dbReference>
<dbReference type="GO" id="GO:0030124">
    <property type="term" value="C:AP-4 adaptor complex"/>
    <property type="evidence" value="ECO:0007669"/>
    <property type="project" value="UniProtKB-UniRule"/>
</dbReference>
<feature type="region of interest" description="Disordered" evidence="6">
    <location>
        <begin position="732"/>
        <end position="840"/>
    </location>
</feature>
<feature type="compositionally biased region" description="Polar residues" evidence="6">
    <location>
        <begin position="749"/>
        <end position="767"/>
    </location>
</feature>
<dbReference type="InterPro" id="IPR050840">
    <property type="entry name" value="Adaptor_Complx_Large_Subunit"/>
</dbReference>
<dbReference type="InterPro" id="IPR002553">
    <property type="entry name" value="Clathrin/coatomer_adapt-like_N"/>
</dbReference>
<reference evidence="9" key="1">
    <citation type="submission" date="2025-08" db="UniProtKB">
        <authorList>
            <consortium name="RefSeq"/>
        </authorList>
    </citation>
    <scope>IDENTIFICATION</scope>
    <source>
        <strain evidence="9">OHB3-1</strain>
    </source>
</reference>
<feature type="compositionally biased region" description="Low complexity" evidence="6">
    <location>
        <begin position="819"/>
        <end position="833"/>
    </location>
</feature>
<dbReference type="AlphaFoldDB" id="A0A6J1CVS5"/>
<evidence type="ECO:0000313" key="9">
    <source>
        <dbReference type="RefSeq" id="XP_022145241.1"/>
    </source>
</evidence>
<dbReference type="InterPro" id="IPR016024">
    <property type="entry name" value="ARM-type_fold"/>
</dbReference>
<dbReference type="SUPFAM" id="SSF48371">
    <property type="entry name" value="ARM repeat"/>
    <property type="match status" value="1"/>
</dbReference>
<keyword evidence="2 5" id="KW-0813">Transport</keyword>
<evidence type="ECO:0000313" key="8">
    <source>
        <dbReference type="Proteomes" id="UP000504603"/>
    </source>
</evidence>
<comment type="function">
    <text evidence="5">Subunit of novel type of clathrin- or non-clathrin-associated protein coat involved in targeting proteins from the trans-Golgi network (TGN) to the endosomal-lysosomal system.</text>
</comment>
<name>A0A6J1CVS5_MOMCH</name>
<evidence type="ECO:0000256" key="5">
    <source>
        <dbReference type="PIRNR" id="PIRNR037097"/>
    </source>
</evidence>
<dbReference type="KEGG" id="mcha:111014709"/>
<dbReference type="GO" id="GO:0006886">
    <property type="term" value="P:intracellular protein transport"/>
    <property type="evidence" value="ECO:0007669"/>
    <property type="project" value="UniProtKB-UniRule"/>
</dbReference>
<dbReference type="PIRSF" id="PIRSF037097">
    <property type="entry name" value="AP4_complex_epsilon"/>
    <property type="match status" value="1"/>
</dbReference>